<dbReference type="Proteomes" id="UP000298517">
    <property type="component" value="Unassembled WGS sequence"/>
</dbReference>
<evidence type="ECO:0000256" key="1">
    <source>
        <dbReference type="SAM" id="SignalP"/>
    </source>
</evidence>
<dbReference type="OrthoDB" id="705638at2"/>
<feature type="chain" id="PRO_5021207938" evidence="1">
    <location>
        <begin position="20"/>
        <end position="179"/>
    </location>
</feature>
<evidence type="ECO:0000313" key="2">
    <source>
        <dbReference type="EMBL" id="TEW76709.1"/>
    </source>
</evidence>
<protein>
    <submittedName>
        <fullName evidence="2">DUF4252 domain-containing protein</fullName>
    </submittedName>
</protein>
<keyword evidence="3" id="KW-1185">Reference proteome</keyword>
<comment type="caution">
    <text evidence="2">The sequence shown here is derived from an EMBL/GenBank/DDBJ whole genome shotgun (WGS) entry which is preliminary data.</text>
</comment>
<proteinExistence type="predicted"/>
<feature type="signal peptide" evidence="1">
    <location>
        <begin position="1"/>
        <end position="19"/>
    </location>
</feature>
<name>A0A4Y8AW44_9FLAO</name>
<keyword evidence="1" id="KW-0732">Signal</keyword>
<dbReference type="Pfam" id="PF14060">
    <property type="entry name" value="DUF4252"/>
    <property type="match status" value="1"/>
</dbReference>
<gene>
    <name evidence="2" type="ORF">E2488_02345</name>
</gene>
<dbReference type="RefSeq" id="WP_134246719.1">
    <property type="nucleotide sequence ID" value="NZ_SNQI01000001.1"/>
</dbReference>
<dbReference type="EMBL" id="SNQI01000001">
    <property type="protein sequence ID" value="TEW76709.1"/>
    <property type="molecule type" value="Genomic_DNA"/>
</dbReference>
<dbReference type="AlphaFoldDB" id="A0A4Y8AW44"/>
<reference evidence="2 3" key="1">
    <citation type="journal article" date="2011" name="J. Microbiol.">
        <title>Gramella jeungdoensis sp. nov., isolated from a solar saltern in Korea.</title>
        <authorList>
            <person name="Joung Y."/>
            <person name="Kim H."/>
            <person name="Jang T."/>
            <person name="Ahn T.S."/>
            <person name="Joh K."/>
        </authorList>
    </citation>
    <scope>NUCLEOTIDE SEQUENCE [LARGE SCALE GENOMIC DNA]</scope>
    <source>
        <strain evidence="2 3">KCTC 23123</strain>
    </source>
</reference>
<evidence type="ECO:0000313" key="3">
    <source>
        <dbReference type="Proteomes" id="UP000298517"/>
    </source>
</evidence>
<organism evidence="2 3">
    <name type="scientific">Gramella jeungdoensis</name>
    <dbReference type="NCBI Taxonomy" id="708091"/>
    <lineage>
        <taxon>Bacteria</taxon>
        <taxon>Pseudomonadati</taxon>
        <taxon>Bacteroidota</taxon>
        <taxon>Flavobacteriia</taxon>
        <taxon>Flavobacteriales</taxon>
        <taxon>Flavobacteriaceae</taxon>
        <taxon>Christiangramia</taxon>
    </lineage>
</organism>
<accession>A0A4Y8AW44</accession>
<dbReference type="InterPro" id="IPR025348">
    <property type="entry name" value="DUF4252"/>
</dbReference>
<sequence>MKNLIALLAVTLISFGTYAQNSIFDKFEEMDEVSSVIVNKEAFRMLAKFKGGGEEGQEYLDMVKGLSSFRVFTTENPTIAQDMNTLVSKYLKSSKLIELMRVKDEDTNVKIYVRQGKDEDHVSELLMFVSGAGKYTKNSDSPVKAESVILTLTGEIDLNKISELTESHVPGSSKHLKKQ</sequence>